<dbReference type="OrthoDB" id="10388329at2759"/>
<gene>
    <name evidence="2" type="ORF">CB0940_03607</name>
    <name evidence="3" type="ORF">RHO25_005407</name>
</gene>
<dbReference type="Proteomes" id="UP000230605">
    <property type="component" value="Chromosome 3"/>
</dbReference>
<feature type="compositionally biased region" description="Acidic residues" evidence="1">
    <location>
        <begin position="184"/>
        <end position="200"/>
    </location>
</feature>
<reference evidence="3 5" key="2">
    <citation type="submission" date="2023-09" db="EMBL/GenBank/DDBJ databases">
        <title>Complete-Gapless Cercospora beticola genome.</title>
        <authorList>
            <person name="Wyatt N.A."/>
            <person name="Spanner R.E."/>
            <person name="Bolton M.D."/>
        </authorList>
    </citation>
    <scope>NUCLEOTIDE SEQUENCE [LARGE SCALE GENOMIC DNA]</scope>
    <source>
        <strain evidence="3">Cb09-40</strain>
    </source>
</reference>
<accession>A0A2G5I4Q9</accession>
<protein>
    <submittedName>
        <fullName evidence="2">Uncharacterized protein</fullName>
    </submittedName>
</protein>
<reference evidence="2 4" key="1">
    <citation type="submission" date="2015-10" db="EMBL/GenBank/DDBJ databases">
        <title>The cercosporin biosynthetic gene cluster was horizontally transferred to several fungal lineages and shown to be expanded in Cercospora beticola based on microsynteny with recipient genomes.</title>
        <authorList>
            <person name="De Jonge R."/>
            <person name="Ebert M.K."/>
            <person name="Suttle J.C."/>
            <person name="Jurick Ii W.M."/>
            <person name="Secor G.A."/>
            <person name="Thomma B.P."/>
            <person name="Van De Peer Y."/>
            <person name="Bolton M.D."/>
        </authorList>
    </citation>
    <scope>NUCLEOTIDE SEQUENCE [LARGE SCALE GENOMIC DNA]</scope>
    <source>
        <strain evidence="2 4">09-40</strain>
    </source>
</reference>
<proteinExistence type="predicted"/>
<feature type="region of interest" description="Disordered" evidence="1">
    <location>
        <begin position="1"/>
        <end position="31"/>
    </location>
</feature>
<evidence type="ECO:0000313" key="4">
    <source>
        <dbReference type="Proteomes" id="UP000230605"/>
    </source>
</evidence>
<organism evidence="2 4">
    <name type="scientific">Cercospora beticola</name>
    <name type="common">Sugarbeet leaf spot fungus</name>
    <dbReference type="NCBI Taxonomy" id="122368"/>
    <lineage>
        <taxon>Eukaryota</taxon>
        <taxon>Fungi</taxon>
        <taxon>Dikarya</taxon>
        <taxon>Ascomycota</taxon>
        <taxon>Pezizomycotina</taxon>
        <taxon>Dothideomycetes</taxon>
        <taxon>Dothideomycetidae</taxon>
        <taxon>Mycosphaerellales</taxon>
        <taxon>Mycosphaerellaceae</taxon>
        <taxon>Cercospora</taxon>
    </lineage>
</organism>
<dbReference type="EMBL" id="CP134186">
    <property type="protein sequence ID" value="WPB00787.1"/>
    <property type="molecule type" value="Genomic_DNA"/>
</dbReference>
<evidence type="ECO:0000313" key="3">
    <source>
        <dbReference type="EMBL" id="WPB00787.1"/>
    </source>
</evidence>
<keyword evidence="5" id="KW-1185">Reference proteome</keyword>
<sequence length="200" mass="23017">MSSQSGASHRDDGLESPVPHPTTPSENRTSHFRLLDLPPELRLIINEFVLFSDFEECAPFSRGSLVHPLYYVSREMQAEVEPTYIKALDNYEDRVRDTVHVALKRMASTCQATVDHSEAMRQAEEAGNMTREDWRKGRVVSRELEAERREAMNEWLLLDKKGARRKLEIELQTTRINLARAREEEDEAEEAEVDEASDSD</sequence>
<feature type="region of interest" description="Disordered" evidence="1">
    <location>
        <begin position="178"/>
        <end position="200"/>
    </location>
</feature>
<evidence type="ECO:0000313" key="2">
    <source>
        <dbReference type="EMBL" id="PIA99795.1"/>
    </source>
</evidence>
<dbReference type="EMBL" id="LKMD01000101">
    <property type="protein sequence ID" value="PIA99795.1"/>
    <property type="molecule type" value="Genomic_DNA"/>
</dbReference>
<evidence type="ECO:0000256" key="1">
    <source>
        <dbReference type="SAM" id="MobiDB-lite"/>
    </source>
</evidence>
<name>A0A2G5I4Q9_CERBT</name>
<dbReference type="Proteomes" id="UP001302367">
    <property type="component" value="Chromosome 3"/>
</dbReference>
<dbReference type="AlphaFoldDB" id="A0A2G5I4Q9"/>
<evidence type="ECO:0000313" key="5">
    <source>
        <dbReference type="Proteomes" id="UP001302367"/>
    </source>
</evidence>